<feature type="region of interest" description="Disordered" evidence="1">
    <location>
        <begin position="403"/>
        <end position="431"/>
    </location>
</feature>
<dbReference type="Proteomes" id="UP001218218">
    <property type="component" value="Unassembled WGS sequence"/>
</dbReference>
<evidence type="ECO:0000313" key="2">
    <source>
        <dbReference type="EMBL" id="KAJ7339694.1"/>
    </source>
</evidence>
<sequence length="431" mass="48483">MQGKERLPLPAYTRGFLYWKNEDELHSPLAGSLRFRMTRSADPKSFESGRDLPWPSDRDWKIIQAQCREVFQSEKRLKISTSITLFKIKQAFYANRAVPLRLVVIECGGEVGKIQLPTVYDAIPSKGSRYYPCEDACSALLRLEHAGRRVLLLRTIRLLHPLVMNAPTDDIVPFTEGDLVMIRHNAEADAVPGLTDRAETNRPWACDLDRKDDRKLRNTSATAVALRLVSPNEAAVVNYPRPPVFFFAEEVEERFLPGLRVTPTIMKGTSAETWRAVSVARPAASDFPTPLLTRWSRTLMRIYTACSVRSGAPKNDRISPTNDQPVFGLNKQPLPLHSDAYISMTDVRSIVFAALNMPLPKLHAAQAARCLHDVNNQVELGATQVVTQTETYIDVRDIFDEKQNDTDRKGGGNYIGNKKSNDESSVWFSAK</sequence>
<comment type="caution">
    <text evidence="2">The sequence shown here is derived from an EMBL/GenBank/DDBJ whole genome shotgun (WGS) entry which is preliminary data.</text>
</comment>
<dbReference type="AlphaFoldDB" id="A0AAD6ZTZ0"/>
<name>A0AAD6ZTZ0_9AGAR</name>
<accession>A0AAD6ZTZ0</accession>
<reference evidence="2" key="1">
    <citation type="submission" date="2023-03" db="EMBL/GenBank/DDBJ databases">
        <title>Massive genome expansion in bonnet fungi (Mycena s.s.) driven by repeated elements and novel gene families across ecological guilds.</title>
        <authorList>
            <consortium name="Lawrence Berkeley National Laboratory"/>
            <person name="Harder C.B."/>
            <person name="Miyauchi S."/>
            <person name="Viragh M."/>
            <person name="Kuo A."/>
            <person name="Thoen E."/>
            <person name="Andreopoulos B."/>
            <person name="Lu D."/>
            <person name="Skrede I."/>
            <person name="Drula E."/>
            <person name="Henrissat B."/>
            <person name="Morin E."/>
            <person name="Kohler A."/>
            <person name="Barry K."/>
            <person name="LaButti K."/>
            <person name="Morin E."/>
            <person name="Salamov A."/>
            <person name="Lipzen A."/>
            <person name="Mereny Z."/>
            <person name="Hegedus B."/>
            <person name="Baldrian P."/>
            <person name="Stursova M."/>
            <person name="Weitz H."/>
            <person name="Taylor A."/>
            <person name="Grigoriev I.V."/>
            <person name="Nagy L.G."/>
            <person name="Martin F."/>
            <person name="Kauserud H."/>
        </authorList>
    </citation>
    <scope>NUCLEOTIDE SEQUENCE</scope>
    <source>
        <strain evidence="2">CBHHK002</strain>
    </source>
</reference>
<proteinExistence type="predicted"/>
<gene>
    <name evidence="2" type="ORF">DFH08DRAFT_812070</name>
</gene>
<keyword evidence="3" id="KW-1185">Reference proteome</keyword>
<evidence type="ECO:0000313" key="3">
    <source>
        <dbReference type="Proteomes" id="UP001218218"/>
    </source>
</evidence>
<evidence type="ECO:0000256" key="1">
    <source>
        <dbReference type="SAM" id="MobiDB-lite"/>
    </source>
</evidence>
<protein>
    <submittedName>
        <fullName evidence="2">Uncharacterized protein</fullName>
    </submittedName>
</protein>
<organism evidence="2 3">
    <name type="scientific">Mycena albidolilacea</name>
    <dbReference type="NCBI Taxonomy" id="1033008"/>
    <lineage>
        <taxon>Eukaryota</taxon>
        <taxon>Fungi</taxon>
        <taxon>Dikarya</taxon>
        <taxon>Basidiomycota</taxon>
        <taxon>Agaricomycotina</taxon>
        <taxon>Agaricomycetes</taxon>
        <taxon>Agaricomycetidae</taxon>
        <taxon>Agaricales</taxon>
        <taxon>Marasmiineae</taxon>
        <taxon>Mycenaceae</taxon>
        <taxon>Mycena</taxon>
    </lineage>
</organism>
<dbReference type="EMBL" id="JARIHO010000027">
    <property type="protein sequence ID" value="KAJ7339694.1"/>
    <property type="molecule type" value="Genomic_DNA"/>
</dbReference>